<evidence type="ECO:0000313" key="3">
    <source>
        <dbReference type="Proteomes" id="UP000240883"/>
    </source>
</evidence>
<evidence type="ECO:0000256" key="1">
    <source>
        <dbReference type="SAM" id="MobiDB-lite"/>
    </source>
</evidence>
<name>A0A2T2NN85_CORCC</name>
<dbReference type="AlphaFoldDB" id="A0A2T2NN85"/>
<evidence type="ECO:0000313" key="2">
    <source>
        <dbReference type="EMBL" id="PSN66901.1"/>
    </source>
</evidence>
<accession>A0A2T2NN85</accession>
<dbReference type="Proteomes" id="UP000240883">
    <property type="component" value="Unassembled WGS sequence"/>
</dbReference>
<organism evidence="2 3">
    <name type="scientific">Corynespora cassiicola Philippines</name>
    <dbReference type="NCBI Taxonomy" id="1448308"/>
    <lineage>
        <taxon>Eukaryota</taxon>
        <taxon>Fungi</taxon>
        <taxon>Dikarya</taxon>
        <taxon>Ascomycota</taxon>
        <taxon>Pezizomycotina</taxon>
        <taxon>Dothideomycetes</taxon>
        <taxon>Pleosporomycetidae</taxon>
        <taxon>Pleosporales</taxon>
        <taxon>Corynesporascaceae</taxon>
        <taxon>Corynespora</taxon>
    </lineage>
</organism>
<keyword evidence="3" id="KW-1185">Reference proteome</keyword>
<feature type="region of interest" description="Disordered" evidence="1">
    <location>
        <begin position="1"/>
        <end position="25"/>
    </location>
</feature>
<sequence>MPPSLKPVQMSPHHGRVTALPEQPPRRVTAHGRLGRAAPPKQAKTLILLLALSPRSIGRRRSINILSLLFVVLSWGPRPPALNTMPSAKRFLAPDGRWLRLGCPGLHPARAIMRLRCDAV</sequence>
<proteinExistence type="predicted"/>
<reference evidence="2 3" key="1">
    <citation type="journal article" date="2018" name="Front. Microbiol.">
        <title>Genome-Wide Analysis of Corynespora cassiicola Leaf Fall Disease Putative Effectors.</title>
        <authorList>
            <person name="Lopez D."/>
            <person name="Ribeiro S."/>
            <person name="Label P."/>
            <person name="Fumanal B."/>
            <person name="Venisse J.S."/>
            <person name="Kohler A."/>
            <person name="de Oliveira R.R."/>
            <person name="Labutti K."/>
            <person name="Lipzen A."/>
            <person name="Lail K."/>
            <person name="Bauer D."/>
            <person name="Ohm R.A."/>
            <person name="Barry K.W."/>
            <person name="Spatafora J."/>
            <person name="Grigoriev I.V."/>
            <person name="Martin F.M."/>
            <person name="Pujade-Renaud V."/>
        </authorList>
    </citation>
    <scope>NUCLEOTIDE SEQUENCE [LARGE SCALE GENOMIC DNA]</scope>
    <source>
        <strain evidence="2 3">Philippines</strain>
    </source>
</reference>
<dbReference type="EMBL" id="KZ678135">
    <property type="protein sequence ID" value="PSN66901.1"/>
    <property type="molecule type" value="Genomic_DNA"/>
</dbReference>
<gene>
    <name evidence="2" type="ORF">BS50DRAFT_377415</name>
</gene>
<protein>
    <submittedName>
        <fullName evidence="2">Uncharacterized protein</fullName>
    </submittedName>
</protein>